<dbReference type="InterPro" id="IPR011057">
    <property type="entry name" value="Mss4-like_sf"/>
</dbReference>
<dbReference type="InterPro" id="IPR007515">
    <property type="entry name" value="Mss4"/>
</dbReference>
<evidence type="ECO:0000313" key="4">
    <source>
        <dbReference type="EMBL" id="EJD75323.1"/>
    </source>
</evidence>
<dbReference type="EMBL" id="JH712150">
    <property type="protein sequence ID" value="EJD75323.1"/>
    <property type="molecule type" value="Genomic_DNA"/>
</dbReference>
<dbReference type="GO" id="GO:0005085">
    <property type="term" value="F:guanyl-nucleotide exchange factor activity"/>
    <property type="evidence" value="ECO:0007669"/>
    <property type="project" value="UniProtKB-KW"/>
</dbReference>
<organism evidence="4">
    <name type="scientific">Loa loa</name>
    <name type="common">Eye worm</name>
    <name type="synonym">Filaria loa</name>
    <dbReference type="NCBI Taxonomy" id="7209"/>
    <lineage>
        <taxon>Eukaryota</taxon>
        <taxon>Metazoa</taxon>
        <taxon>Ecdysozoa</taxon>
        <taxon>Nematoda</taxon>
        <taxon>Chromadorea</taxon>
        <taxon>Rhabditida</taxon>
        <taxon>Spirurina</taxon>
        <taxon>Spiruromorpha</taxon>
        <taxon>Filarioidea</taxon>
        <taxon>Onchocercidae</taxon>
        <taxon>Loa</taxon>
    </lineage>
</organism>
<dbReference type="GO" id="GO:0015031">
    <property type="term" value="P:protein transport"/>
    <property type="evidence" value="ECO:0007669"/>
    <property type="project" value="UniProtKB-KW"/>
</dbReference>
<dbReference type="RefSeq" id="XP_020306195.1">
    <property type="nucleotide sequence ID" value="XM_020450171.1"/>
</dbReference>
<proteinExistence type="predicted"/>
<evidence type="ECO:0008006" key="5">
    <source>
        <dbReference type="Google" id="ProtNLM"/>
    </source>
</evidence>
<accession>A0A1S0UIG3</accession>
<name>A0A1S0UIG3_LOALO</name>
<dbReference type="GO" id="GO:0016020">
    <property type="term" value="C:membrane"/>
    <property type="evidence" value="ECO:0007669"/>
    <property type="project" value="TreeGrafter"/>
</dbReference>
<reference evidence="4" key="1">
    <citation type="submission" date="2012-04" db="EMBL/GenBank/DDBJ databases">
        <title>The Genome Sequence of Loa loa.</title>
        <authorList>
            <consortium name="The Broad Institute Genome Sequencing Platform"/>
            <consortium name="Broad Institute Genome Sequencing Center for Infectious Disease"/>
            <person name="Nutman T.B."/>
            <person name="Fink D.L."/>
            <person name="Russ C."/>
            <person name="Young S."/>
            <person name="Zeng Q."/>
            <person name="Gargeya S."/>
            <person name="Alvarado L."/>
            <person name="Berlin A."/>
            <person name="Chapman S.B."/>
            <person name="Chen Z."/>
            <person name="Freedman E."/>
            <person name="Gellesch M."/>
            <person name="Goldberg J."/>
            <person name="Griggs A."/>
            <person name="Gujja S."/>
            <person name="Heilman E.R."/>
            <person name="Heiman D."/>
            <person name="Howarth C."/>
            <person name="Mehta T."/>
            <person name="Neiman D."/>
            <person name="Pearson M."/>
            <person name="Roberts A."/>
            <person name="Saif S."/>
            <person name="Shea T."/>
            <person name="Shenoy N."/>
            <person name="Sisk P."/>
            <person name="Stolte C."/>
            <person name="Sykes S."/>
            <person name="White J."/>
            <person name="Yandava C."/>
            <person name="Haas B."/>
            <person name="Henn M.R."/>
            <person name="Nusbaum C."/>
            <person name="Birren B."/>
        </authorList>
    </citation>
    <scope>NUCLEOTIDE SEQUENCE [LARGE SCALE GENOMIC DNA]</scope>
</reference>
<dbReference type="InParanoid" id="A0A1S0UIG3"/>
<dbReference type="KEGG" id="loa:LOAG_17509"/>
<dbReference type="Pfam" id="PF04421">
    <property type="entry name" value="Mss4"/>
    <property type="match status" value="1"/>
</dbReference>
<keyword evidence="3" id="KW-0653">Protein transport</keyword>
<evidence type="ECO:0000256" key="1">
    <source>
        <dbReference type="ARBA" id="ARBA00022448"/>
    </source>
</evidence>
<dbReference type="CTD" id="9941637"/>
<dbReference type="GO" id="GO:0006892">
    <property type="term" value="P:post-Golgi vesicle-mediated transport"/>
    <property type="evidence" value="ECO:0007669"/>
    <property type="project" value="TreeGrafter"/>
</dbReference>
<dbReference type="SUPFAM" id="SSF51316">
    <property type="entry name" value="Mss4-like"/>
    <property type="match status" value="1"/>
</dbReference>
<sequence length="208" mass="23024">MSVDGTIALKNLNNIYNSIHNFIALADKGNGSDIALKLRYLEASLEQLKDSIDSTSDIVGNENYQRAKIADLNRRIALKDGLINSFRNGQLALVDLANLSANNRNALPIHCMQCNCAILSPNIASFVDAKPFSLPFCRQTQNSTSISAEIINSWWQVERMFDFENIGFTHAHDGVKYLVCANCEDGPVGYLCPVTKAHFVAVCRVKQE</sequence>
<gene>
    <name evidence="4" type="ORF">LOAG_17509</name>
</gene>
<dbReference type="PANTHER" id="PTHR13276">
    <property type="entry name" value="GUANINE NUCLEOTIDE EXCHANGE FACTOR MSS4"/>
    <property type="match status" value="1"/>
</dbReference>
<dbReference type="PROSITE" id="PS51796">
    <property type="entry name" value="MSS4"/>
    <property type="match status" value="1"/>
</dbReference>
<dbReference type="GO" id="GO:0008270">
    <property type="term" value="F:zinc ion binding"/>
    <property type="evidence" value="ECO:0007669"/>
    <property type="project" value="TreeGrafter"/>
</dbReference>
<dbReference type="OMA" id="EIINSWW"/>
<dbReference type="AlphaFoldDB" id="A0A1S0UIG3"/>
<keyword evidence="1" id="KW-0813">Transport</keyword>
<dbReference type="PANTHER" id="PTHR13276:SF0">
    <property type="entry name" value="GUANINE NUCLEOTIDE EXCHANGE FACTOR MSS4"/>
    <property type="match status" value="1"/>
</dbReference>
<dbReference type="Gene3D" id="2.170.150.10">
    <property type="entry name" value="Metal Binding Protein, Guanine Nucleotide Exchange Factor, Chain A"/>
    <property type="match status" value="1"/>
</dbReference>
<dbReference type="InterPro" id="IPR011323">
    <property type="entry name" value="Mss4/transl-control_tumour"/>
</dbReference>
<dbReference type="FunFam" id="2.170.150.10:FF:000005">
    <property type="entry name" value="Guanine nucleotide exchange factor MSS4"/>
    <property type="match status" value="1"/>
</dbReference>
<dbReference type="GO" id="GO:0005829">
    <property type="term" value="C:cytosol"/>
    <property type="evidence" value="ECO:0007669"/>
    <property type="project" value="TreeGrafter"/>
</dbReference>
<keyword evidence="2" id="KW-0344">Guanine-nucleotide releasing factor</keyword>
<dbReference type="OrthoDB" id="30840at2759"/>
<evidence type="ECO:0000256" key="3">
    <source>
        <dbReference type="ARBA" id="ARBA00022927"/>
    </source>
</evidence>
<dbReference type="GO" id="GO:0007264">
    <property type="term" value="P:small GTPase-mediated signal transduction"/>
    <property type="evidence" value="ECO:0007669"/>
    <property type="project" value="InterPro"/>
</dbReference>
<protein>
    <recommendedName>
        <fullName evidence="5">Mediator complex subunit 9</fullName>
    </recommendedName>
</protein>
<dbReference type="GeneID" id="9941637"/>
<evidence type="ECO:0000256" key="2">
    <source>
        <dbReference type="ARBA" id="ARBA00022658"/>
    </source>
</evidence>